<evidence type="ECO:0000313" key="4">
    <source>
        <dbReference type="Proteomes" id="UP000646579"/>
    </source>
</evidence>
<comment type="caution">
    <text evidence="3">The sequence shown here is derived from an EMBL/GenBank/DDBJ whole genome shotgun (WGS) entry which is preliminary data.</text>
</comment>
<dbReference type="EMBL" id="BMZE01000001">
    <property type="protein sequence ID" value="GHA14375.1"/>
    <property type="molecule type" value="Genomic_DNA"/>
</dbReference>
<accession>A0A918RZ58</accession>
<dbReference type="InterPro" id="IPR013538">
    <property type="entry name" value="ASHA1/2-like_C"/>
</dbReference>
<reference evidence="3" key="2">
    <citation type="submission" date="2020-09" db="EMBL/GenBank/DDBJ databases">
        <authorList>
            <person name="Sun Q."/>
            <person name="Kim S."/>
        </authorList>
    </citation>
    <scope>NUCLEOTIDE SEQUENCE</scope>
    <source>
        <strain evidence="3">KCTC 32437</strain>
    </source>
</reference>
<dbReference type="SUPFAM" id="SSF55961">
    <property type="entry name" value="Bet v1-like"/>
    <property type="match status" value="1"/>
</dbReference>
<reference evidence="3" key="1">
    <citation type="journal article" date="2014" name="Int. J. Syst. Evol. Microbiol.">
        <title>Complete genome sequence of Corynebacterium casei LMG S-19264T (=DSM 44701T), isolated from a smear-ripened cheese.</title>
        <authorList>
            <consortium name="US DOE Joint Genome Institute (JGI-PGF)"/>
            <person name="Walter F."/>
            <person name="Albersmeier A."/>
            <person name="Kalinowski J."/>
            <person name="Ruckert C."/>
        </authorList>
    </citation>
    <scope>NUCLEOTIDE SEQUENCE</scope>
    <source>
        <strain evidence="3">KCTC 32437</strain>
    </source>
</reference>
<feature type="domain" description="Activator of Hsp90 ATPase homologue 1/2-like C-terminal" evidence="2">
    <location>
        <begin position="13"/>
        <end position="106"/>
    </location>
</feature>
<organism evidence="3 4">
    <name type="scientific">Devosia pacifica</name>
    <dbReference type="NCBI Taxonomy" id="1335967"/>
    <lineage>
        <taxon>Bacteria</taxon>
        <taxon>Pseudomonadati</taxon>
        <taxon>Pseudomonadota</taxon>
        <taxon>Alphaproteobacteria</taxon>
        <taxon>Hyphomicrobiales</taxon>
        <taxon>Devosiaceae</taxon>
        <taxon>Devosia</taxon>
    </lineage>
</organism>
<name>A0A918RZ58_9HYPH</name>
<sequence>MTHPELNFECELDASRDKVWRALTIPAYLERWLLPLVDGQSDTGLRGRTASGSQIECEILDAEAPHRLRYRWRERVAGMVEESIVTIDLDGNDEGPTRLLLKHEIPAQPANDNTTTMALAA</sequence>
<dbReference type="AlphaFoldDB" id="A0A918RZ58"/>
<dbReference type="InterPro" id="IPR023393">
    <property type="entry name" value="START-like_dom_sf"/>
</dbReference>
<gene>
    <name evidence="3" type="ORF">GCM10007989_06310</name>
</gene>
<evidence type="ECO:0000313" key="3">
    <source>
        <dbReference type="EMBL" id="GHA14375.1"/>
    </source>
</evidence>
<dbReference type="Proteomes" id="UP000646579">
    <property type="component" value="Unassembled WGS sequence"/>
</dbReference>
<evidence type="ECO:0000256" key="1">
    <source>
        <dbReference type="ARBA" id="ARBA00006817"/>
    </source>
</evidence>
<proteinExistence type="inferred from homology"/>
<evidence type="ECO:0000259" key="2">
    <source>
        <dbReference type="Pfam" id="PF08327"/>
    </source>
</evidence>
<comment type="similarity">
    <text evidence="1">Belongs to the AHA1 family.</text>
</comment>
<dbReference type="Gene3D" id="3.30.530.20">
    <property type="match status" value="1"/>
</dbReference>
<keyword evidence="4" id="KW-1185">Reference proteome</keyword>
<protein>
    <recommendedName>
        <fullName evidence="2">Activator of Hsp90 ATPase homologue 1/2-like C-terminal domain-containing protein</fullName>
    </recommendedName>
</protein>
<dbReference type="RefSeq" id="WP_189423305.1">
    <property type="nucleotide sequence ID" value="NZ_BMZE01000001.1"/>
</dbReference>
<dbReference type="Pfam" id="PF08327">
    <property type="entry name" value="AHSA1"/>
    <property type="match status" value="1"/>
</dbReference>